<feature type="region of interest" description="Disordered" evidence="5">
    <location>
        <begin position="1"/>
        <end position="41"/>
    </location>
</feature>
<feature type="compositionally biased region" description="Low complexity" evidence="5">
    <location>
        <begin position="19"/>
        <end position="41"/>
    </location>
</feature>
<evidence type="ECO:0000256" key="5">
    <source>
        <dbReference type="SAM" id="MobiDB-lite"/>
    </source>
</evidence>
<dbReference type="EMBL" id="FOPW01000003">
    <property type="protein sequence ID" value="SFH30338.1"/>
    <property type="molecule type" value="Genomic_DNA"/>
</dbReference>
<keyword evidence="3 6" id="KW-1133">Transmembrane helix</keyword>
<sequence length="157" mass="16976">MSDPQAQPPGDSNYRDPNAGQPPYGQQPGTGSPYGTPTAAAPLSEADDRQWASFAHLGGILSFLPSLIIWLVFKDRGRLTNTEAKEALNFQITLVIGYVAINVVSFILAIVTFGIGGLLIGLTWLLWVAGVIFSIIGFLKAKDGQNYRYPVAIRLIK</sequence>
<comment type="subcellular location">
    <subcellularLocation>
        <location evidence="1">Membrane</location>
        <topology evidence="1">Multi-pass membrane protein</topology>
    </subcellularLocation>
</comment>
<dbReference type="STRING" id="995038.SAMN05216274_10312"/>
<dbReference type="Proteomes" id="UP000199681">
    <property type="component" value="Unassembled WGS sequence"/>
</dbReference>
<evidence type="ECO:0000313" key="7">
    <source>
        <dbReference type="EMBL" id="SFH30338.1"/>
    </source>
</evidence>
<gene>
    <name evidence="8" type="ORF">E3O11_14500</name>
    <name evidence="7" type="ORF">SAMN05216274_10312</name>
</gene>
<evidence type="ECO:0000313" key="8">
    <source>
        <dbReference type="EMBL" id="TFB83029.1"/>
    </source>
</evidence>
<keyword evidence="2 6" id="KW-0812">Transmembrane</keyword>
<keyword evidence="9" id="KW-1185">Reference proteome</keyword>
<evidence type="ECO:0000256" key="6">
    <source>
        <dbReference type="SAM" id="Phobius"/>
    </source>
</evidence>
<evidence type="ECO:0000313" key="10">
    <source>
        <dbReference type="Proteomes" id="UP000297963"/>
    </source>
</evidence>
<protein>
    <submittedName>
        <fullName evidence="8">DUF4870 domain-containing protein</fullName>
    </submittedName>
</protein>
<dbReference type="EMBL" id="SOFE01000023">
    <property type="protein sequence ID" value="TFB83029.1"/>
    <property type="molecule type" value="Genomic_DNA"/>
</dbReference>
<evidence type="ECO:0000256" key="4">
    <source>
        <dbReference type="ARBA" id="ARBA00023136"/>
    </source>
</evidence>
<evidence type="ECO:0000256" key="2">
    <source>
        <dbReference type="ARBA" id="ARBA00022692"/>
    </source>
</evidence>
<comment type="caution">
    <text evidence="8">The sequence shown here is derived from an EMBL/GenBank/DDBJ whole genome shotgun (WGS) entry which is preliminary data.</text>
</comment>
<evidence type="ECO:0000313" key="9">
    <source>
        <dbReference type="Proteomes" id="UP000199681"/>
    </source>
</evidence>
<accession>A0A1I2YXG7</accession>
<dbReference type="InterPro" id="IPR019109">
    <property type="entry name" value="MamF_MmsF"/>
</dbReference>
<dbReference type="AlphaFoldDB" id="A0A1I2YXG7"/>
<dbReference type="Proteomes" id="UP000297963">
    <property type="component" value="Unassembled WGS sequence"/>
</dbReference>
<feature type="transmembrane region" description="Helical" evidence="6">
    <location>
        <begin position="121"/>
        <end position="139"/>
    </location>
</feature>
<proteinExistence type="predicted"/>
<feature type="transmembrane region" description="Helical" evidence="6">
    <location>
        <begin position="51"/>
        <end position="73"/>
    </location>
</feature>
<keyword evidence="4 6" id="KW-0472">Membrane</keyword>
<reference evidence="8 10" key="2">
    <citation type="submission" date="2019-03" db="EMBL/GenBank/DDBJ databases">
        <title>Genomics of glacier-inhabiting Cryobacterium strains.</title>
        <authorList>
            <person name="Liu Q."/>
            <person name="Xin Y.-H."/>
        </authorList>
    </citation>
    <scope>NUCLEOTIDE SEQUENCE [LARGE SCALE GENOMIC DNA]</scope>
    <source>
        <strain evidence="8 10">Hh34</strain>
    </source>
</reference>
<dbReference type="RefSeq" id="WP_092448498.1">
    <property type="nucleotide sequence ID" value="NZ_BKAC01000001.1"/>
</dbReference>
<organism evidence="8 10">
    <name type="scientific">Cryobacterium levicorallinum</name>
    <dbReference type="NCBI Taxonomy" id="995038"/>
    <lineage>
        <taxon>Bacteria</taxon>
        <taxon>Bacillati</taxon>
        <taxon>Actinomycetota</taxon>
        <taxon>Actinomycetes</taxon>
        <taxon>Micrococcales</taxon>
        <taxon>Microbacteriaceae</taxon>
        <taxon>Cryobacterium</taxon>
    </lineage>
</organism>
<name>A0A1I2YXG7_9MICO</name>
<evidence type="ECO:0000256" key="3">
    <source>
        <dbReference type="ARBA" id="ARBA00022989"/>
    </source>
</evidence>
<reference evidence="7 9" key="1">
    <citation type="submission" date="2016-10" db="EMBL/GenBank/DDBJ databases">
        <authorList>
            <person name="Varghese N."/>
            <person name="Submissions S."/>
        </authorList>
    </citation>
    <scope>NUCLEOTIDE SEQUENCE [LARGE SCALE GENOMIC DNA]</scope>
    <source>
        <strain evidence="7 9">GMCC 1.11211</strain>
    </source>
</reference>
<evidence type="ECO:0000256" key="1">
    <source>
        <dbReference type="ARBA" id="ARBA00004141"/>
    </source>
</evidence>
<dbReference type="Pfam" id="PF09685">
    <property type="entry name" value="MamF_MmsF"/>
    <property type="match status" value="1"/>
</dbReference>
<feature type="transmembrane region" description="Helical" evidence="6">
    <location>
        <begin position="94"/>
        <end position="115"/>
    </location>
</feature>